<comment type="caution">
    <text evidence="18">The sequence shown here is derived from an EMBL/GenBank/DDBJ whole genome shotgun (WGS) entry which is preliminary data.</text>
</comment>
<comment type="function">
    <text evidence="16">Catalyzes the phosphorylation of pantothenate (Pan), the first step in CoA biosynthesis.</text>
</comment>
<keyword evidence="19" id="KW-1185">Reference proteome</keyword>
<keyword evidence="13 16" id="KW-0173">Coenzyme A biosynthesis</keyword>
<comment type="caution">
    <text evidence="16">Lacks conserved residue(s) required for the propagation of feature annotation.</text>
</comment>
<keyword evidence="10 16" id="KW-0418">Kinase</keyword>
<sequence length="277" mass="30118">MDDWFALMVGNTHHHWAWFSGTTLRGNGETTTHDRKIQQGDTQGISQEINSRPGSQPNSQNVPWPDTFPPLGTNVSLWRASVVPLDQLIPLPIASIYDVRLGDVPLTGAYDTLGIDRALALWGAIAQYGGPALVIDSGTALTLTGVDQDHHFIGGAILPGLGLMATALHEYTARLPSITFKAMATIPDRWGKTTPRAMESGILYTVGAGVQAYINDWHSQFPSGNVILTGGDRHLLAQLLQTLQNPSVTVDPPPILDPHLVFWGMRALRFPELSLLH</sequence>
<comment type="subcellular location">
    <subcellularLocation>
        <location evidence="3 16">Cytoplasm</location>
    </subcellularLocation>
</comment>
<organism evidence="18 19">
    <name type="scientific">Candidatus Synechococcus calcipolaris G9</name>
    <dbReference type="NCBI Taxonomy" id="1497997"/>
    <lineage>
        <taxon>Bacteria</taxon>
        <taxon>Bacillati</taxon>
        <taxon>Cyanobacteriota</taxon>
        <taxon>Cyanophyceae</taxon>
        <taxon>Synechococcales</taxon>
        <taxon>Synechococcaceae</taxon>
        <taxon>Synechococcus</taxon>
    </lineage>
</organism>
<evidence type="ECO:0000256" key="8">
    <source>
        <dbReference type="ARBA" id="ARBA00022679"/>
    </source>
</evidence>
<feature type="binding site" evidence="16">
    <location>
        <begin position="114"/>
        <end position="117"/>
    </location>
    <ligand>
        <name>substrate</name>
    </ligand>
</feature>
<dbReference type="CDD" id="cd24015">
    <property type="entry name" value="ASKHA_NBD_PanK-III"/>
    <property type="match status" value="1"/>
</dbReference>
<dbReference type="InterPro" id="IPR004619">
    <property type="entry name" value="Type_III_PanK"/>
</dbReference>
<name>A0ABT6F0M2_9SYNE</name>
<keyword evidence="11 16" id="KW-0067">ATP-binding</keyword>
<feature type="binding site" evidence="16">
    <location>
        <position position="194"/>
    </location>
    <ligand>
        <name>substrate</name>
    </ligand>
</feature>
<evidence type="ECO:0000256" key="17">
    <source>
        <dbReference type="SAM" id="MobiDB-lite"/>
    </source>
</evidence>
<dbReference type="SUPFAM" id="SSF53067">
    <property type="entry name" value="Actin-like ATPase domain"/>
    <property type="match status" value="1"/>
</dbReference>
<dbReference type="Gene3D" id="3.30.420.40">
    <property type="match status" value="1"/>
</dbReference>
<keyword evidence="7 16" id="KW-0963">Cytoplasm</keyword>
<dbReference type="EC" id="2.7.1.33" evidence="6 16"/>
<accession>A0ABT6F0M2</accession>
<evidence type="ECO:0000256" key="3">
    <source>
        <dbReference type="ARBA" id="ARBA00004496"/>
    </source>
</evidence>
<feature type="active site" description="Proton acceptor" evidence="16">
    <location>
        <position position="116"/>
    </location>
</feature>
<comment type="pathway">
    <text evidence="4 16">Cofactor biosynthesis; coenzyme A biosynthesis; CoA from (R)-pantothenate: step 1/5.</text>
</comment>
<dbReference type="EMBL" id="JAKKUT010000002">
    <property type="protein sequence ID" value="MDG2991370.1"/>
    <property type="molecule type" value="Genomic_DNA"/>
</dbReference>
<evidence type="ECO:0000256" key="7">
    <source>
        <dbReference type="ARBA" id="ARBA00022490"/>
    </source>
</evidence>
<evidence type="ECO:0000256" key="5">
    <source>
        <dbReference type="ARBA" id="ARBA00011738"/>
    </source>
</evidence>
<comment type="cofactor">
    <cofactor evidence="16">
        <name>NH4(+)</name>
        <dbReference type="ChEBI" id="CHEBI:28938"/>
    </cofactor>
    <cofactor evidence="16">
        <name>K(+)</name>
        <dbReference type="ChEBI" id="CHEBI:29103"/>
    </cofactor>
    <text evidence="16">A monovalent cation. Ammonium or potassium.</text>
</comment>
<evidence type="ECO:0000256" key="13">
    <source>
        <dbReference type="ARBA" id="ARBA00022993"/>
    </source>
</evidence>
<evidence type="ECO:0000313" key="18">
    <source>
        <dbReference type="EMBL" id="MDG2991370.1"/>
    </source>
</evidence>
<dbReference type="NCBIfam" id="TIGR00671">
    <property type="entry name" value="baf"/>
    <property type="match status" value="1"/>
</dbReference>
<feature type="binding site" evidence="16">
    <location>
        <position position="139"/>
    </location>
    <ligand>
        <name>ATP</name>
        <dbReference type="ChEBI" id="CHEBI:30616"/>
    </ligand>
</feature>
<comment type="similarity">
    <text evidence="14 16">Belongs to the type III pantothenate kinase family.</text>
</comment>
<evidence type="ECO:0000313" key="19">
    <source>
        <dbReference type="Proteomes" id="UP001154265"/>
    </source>
</evidence>
<evidence type="ECO:0000256" key="16">
    <source>
        <dbReference type="HAMAP-Rule" id="MF_01274"/>
    </source>
</evidence>
<reference evidence="18" key="1">
    <citation type="journal article" date="2022" name="Genome Biol. Evol.">
        <title>A New Gene Family Diagnostic for Intracellular Biomineralization of Amorphous Ca Carbonates by Cyanobacteria.</title>
        <authorList>
            <person name="Benzerara K."/>
            <person name="Duprat E."/>
            <person name="Bitard-Feildel T."/>
            <person name="Caumes G."/>
            <person name="Cassier-Chauvat C."/>
            <person name="Chauvat F."/>
            <person name="Dezi M."/>
            <person name="Diop S.I."/>
            <person name="Gaschignard G."/>
            <person name="Gorgen S."/>
            <person name="Gugger M."/>
            <person name="Lopez-Garcia P."/>
            <person name="Millet M."/>
            <person name="Skouri-Panet F."/>
            <person name="Moreira D."/>
            <person name="Callebaut I."/>
        </authorList>
    </citation>
    <scope>NUCLEOTIDE SEQUENCE</scope>
    <source>
        <strain evidence="18">G9</strain>
    </source>
</reference>
<comment type="cofactor">
    <cofactor evidence="2">
        <name>K(+)</name>
        <dbReference type="ChEBI" id="CHEBI:29103"/>
    </cofactor>
</comment>
<dbReference type="NCBIfam" id="NF009871">
    <property type="entry name" value="PRK13331.1"/>
    <property type="match status" value="1"/>
</dbReference>
<evidence type="ECO:0000256" key="11">
    <source>
        <dbReference type="ARBA" id="ARBA00022840"/>
    </source>
</evidence>
<feature type="binding site" evidence="16">
    <location>
        <begin position="8"/>
        <end position="15"/>
    </location>
    <ligand>
        <name>ATP</name>
        <dbReference type="ChEBI" id="CHEBI:30616"/>
    </ligand>
</feature>
<feature type="binding site" evidence="16">
    <location>
        <position position="136"/>
    </location>
    <ligand>
        <name>K(+)</name>
        <dbReference type="ChEBI" id="CHEBI:29103"/>
    </ligand>
</feature>
<evidence type="ECO:0000256" key="10">
    <source>
        <dbReference type="ARBA" id="ARBA00022777"/>
    </source>
</evidence>
<keyword evidence="12 16" id="KW-0630">Potassium</keyword>
<keyword evidence="16" id="KW-0479">Metal-binding</keyword>
<keyword evidence="8 16" id="KW-0808">Transferase</keyword>
<evidence type="ECO:0000256" key="9">
    <source>
        <dbReference type="ARBA" id="ARBA00022741"/>
    </source>
</evidence>
<evidence type="ECO:0000256" key="12">
    <source>
        <dbReference type="ARBA" id="ARBA00022958"/>
    </source>
</evidence>
<keyword evidence="9 16" id="KW-0547">Nucleotide-binding</keyword>
<evidence type="ECO:0000256" key="15">
    <source>
        <dbReference type="ARBA" id="ARBA00040883"/>
    </source>
</evidence>
<feature type="region of interest" description="Disordered" evidence="17">
    <location>
        <begin position="27"/>
        <end position="65"/>
    </location>
</feature>
<dbReference type="Proteomes" id="UP001154265">
    <property type="component" value="Unassembled WGS sequence"/>
</dbReference>
<evidence type="ECO:0000256" key="6">
    <source>
        <dbReference type="ARBA" id="ARBA00012102"/>
    </source>
</evidence>
<dbReference type="Pfam" id="PF03309">
    <property type="entry name" value="Pan_kinase"/>
    <property type="match status" value="1"/>
</dbReference>
<dbReference type="HAMAP" id="MF_01274">
    <property type="entry name" value="Pantothen_kinase_3"/>
    <property type="match status" value="1"/>
</dbReference>
<dbReference type="GO" id="GO:0004594">
    <property type="term" value="F:pantothenate kinase activity"/>
    <property type="evidence" value="ECO:0007669"/>
    <property type="project" value="UniProtKB-EC"/>
</dbReference>
<evidence type="ECO:0000256" key="4">
    <source>
        <dbReference type="ARBA" id="ARBA00005225"/>
    </source>
</evidence>
<gene>
    <name evidence="16" type="primary">coaX</name>
    <name evidence="18" type="ORF">L3556_10570</name>
</gene>
<reference evidence="18" key="2">
    <citation type="submission" date="2022-01" db="EMBL/GenBank/DDBJ databases">
        <authorList>
            <person name="Zivanovic Y."/>
            <person name="Moreira D."/>
            <person name="Lopez-Garcia P."/>
        </authorList>
    </citation>
    <scope>NUCLEOTIDE SEQUENCE</scope>
    <source>
        <strain evidence="18">G9</strain>
    </source>
</reference>
<dbReference type="RefSeq" id="WP_277867239.1">
    <property type="nucleotide sequence ID" value="NZ_JAKKUT010000002.1"/>
</dbReference>
<feature type="compositionally biased region" description="Polar residues" evidence="17">
    <location>
        <begin position="39"/>
        <end position="62"/>
    </location>
</feature>
<comment type="catalytic activity">
    <reaction evidence="1 16">
        <text>(R)-pantothenate + ATP = (R)-4'-phosphopantothenate + ADP + H(+)</text>
        <dbReference type="Rhea" id="RHEA:16373"/>
        <dbReference type="ChEBI" id="CHEBI:10986"/>
        <dbReference type="ChEBI" id="CHEBI:15378"/>
        <dbReference type="ChEBI" id="CHEBI:29032"/>
        <dbReference type="ChEBI" id="CHEBI:30616"/>
        <dbReference type="ChEBI" id="CHEBI:456216"/>
        <dbReference type="EC" id="2.7.1.33"/>
    </reaction>
</comment>
<dbReference type="PANTHER" id="PTHR34265:SF1">
    <property type="entry name" value="TYPE III PANTOTHENATE KINASE"/>
    <property type="match status" value="1"/>
</dbReference>
<comment type="subunit">
    <text evidence="5 16">Homodimer.</text>
</comment>
<proteinExistence type="inferred from homology"/>
<protein>
    <recommendedName>
        <fullName evidence="15 16">Type III pantothenate kinase</fullName>
        <ecNumber evidence="6 16">2.7.1.33</ecNumber>
    </recommendedName>
    <alternativeName>
        <fullName evidence="16">PanK-III</fullName>
    </alternativeName>
    <alternativeName>
        <fullName evidence="16">Pantothenic acid kinase</fullName>
    </alternativeName>
</protein>
<dbReference type="PANTHER" id="PTHR34265">
    <property type="entry name" value="TYPE III PANTOTHENATE KINASE"/>
    <property type="match status" value="1"/>
</dbReference>
<evidence type="ECO:0000256" key="1">
    <source>
        <dbReference type="ARBA" id="ARBA00001206"/>
    </source>
</evidence>
<evidence type="ECO:0000256" key="2">
    <source>
        <dbReference type="ARBA" id="ARBA00001958"/>
    </source>
</evidence>
<dbReference type="InterPro" id="IPR043129">
    <property type="entry name" value="ATPase_NBD"/>
</dbReference>
<evidence type="ECO:0000256" key="14">
    <source>
        <dbReference type="ARBA" id="ARBA00038036"/>
    </source>
</evidence>